<dbReference type="PANTHER" id="PTHR34773:SF1">
    <property type="entry name" value="FLAGELLAR SECRETION CHAPERONE FLIS"/>
    <property type="match status" value="1"/>
</dbReference>
<keyword evidence="7" id="KW-0969">Cilium</keyword>
<dbReference type="CDD" id="cd16098">
    <property type="entry name" value="FliS"/>
    <property type="match status" value="1"/>
</dbReference>
<protein>
    <recommendedName>
        <fullName evidence="6">Flagellar secretion chaperone FliS</fullName>
    </recommendedName>
</protein>
<dbReference type="GO" id="GO:0005829">
    <property type="term" value="C:cytosol"/>
    <property type="evidence" value="ECO:0007669"/>
    <property type="project" value="UniProtKB-SubCell"/>
</dbReference>
<keyword evidence="7" id="KW-0966">Cell projection</keyword>
<dbReference type="PIRSF" id="PIRSF039090">
    <property type="entry name" value="Flis"/>
    <property type="match status" value="1"/>
</dbReference>
<evidence type="ECO:0000256" key="3">
    <source>
        <dbReference type="ARBA" id="ARBA00022490"/>
    </source>
</evidence>
<keyword evidence="7" id="KW-0282">Flagellum</keyword>
<evidence type="ECO:0000313" key="7">
    <source>
        <dbReference type="EMBL" id="QPS07179.1"/>
    </source>
</evidence>
<evidence type="ECO:0000256" key="4">
    <source>
        <dbReference type="ARBA" id="ARBA00022795"/>
    </source>
</evidence>
<gene>
    <name evidence="7" type="primary">fliS</name>
    <name evidence="7" type="ORF">I6G66_23235</name>
</gene>
<dbReference type="InterPro" id="IPR036584">
    <property type="entry name" value="FliS_sf"/>
</dbReference>
<comment type="similarity">
    <text evidence="2 6">Belongs to the FliS family.</text>
</comment>
<keyword evidence="4 6" id="KW-1005">Bacterial flagellum biogenesis</keyword>
<dbReference type="NCBIfam" id="TIGR00208">
    <property type="entry name" value="fliS"/>
    <property type="match status" value="1"/>
</dbReference>
<name>A0A7T2S1M6_DELAC</name>
<dbReference type="EMBL" id="CP065668">
    <property type="protein sequence ID" value="QPS07179.1"/>
    <property type="molecule type" value="Genomic_DNA"/>
</dbReference>
<comment type="subcellular location">
    <subcellularLocation>
        <location evidence="1 6">Cytoplasm</location>
        <location evidence="1 6">Cytosol</location>
    </subcellularLocation>
</comment>
<dbReference type="SUPFAM" id="SSF101116">
    <property type="entry name" value="Flagellar export chaperone FliS"/>
    <property type="match status" value="1"/>
</dbReference>
<organism evidence="7 8">
    <name type="scientific">Delftia acidovorans</name>
    <name type="common">Pseudomonas acidovorans</name>
    <name type="synonym">Comamonas acidovorans</name>
    <dbReference type="NCBI Taxonomy" id="80866"/>
    <lineage>
        <taxon>Bacteria</taxon>
        <taxon>Pseudomonadati</taxon>
        <taxon>Pseudomonadota</taxon>
        <taxon>Betaproteobacteria</taxon>
        <taxon>Burkholderiales</taxon>
        <taxon>Comamonadaceae</taxon>
        <taxon>Delftia</taxon>
    </lineage>
</organism>
<dbReference type="Pfam" id="PF02561">
    <property type="entry name" value="FliS"/>
    <property type="match status" value="1"/>
</dbReference>
<dbReference type="Gene3D" id="1.20.120.340">
    <property type="entry name" value="Flagellar protein FliS"/>
    <property type="match status" value="1"/>
</dbReference>
<dbReference type="PANTHER" id="PTHR34773">
    <property type="entry name" value="FLAGELLAR SECRETION CHAPERONE FLIS"/>
    <property type="match status" value="1"/>
</dbReference>
<keyword evidence="3 6" id="KW-0963">Cytoplasm</keyword>
<evidence type="ECO:0000256" key="6">
    <source>
        <dbReference type="PIRNR" id="PIRNR039090"/>
    </source>
</evidence>
<dbReference type="AlphaFoldDB" id="A0A7T2S1M6"/>
<sequence length="137" mass="14574">MNSMFNRRGASAYNQVGVQSVVNGASPHMLIQLLFNALDASLNAAKGAMQRGSIEEKGIQIGKAVRILEEGLKAAVDVDQGGELAQNLITVYDYSITQLTFANLRNDVQLLQSVQDVLAPIAQGWSDISNTPAVAGT</sequence>
<dbReference type="GO" id="GO:0071973">
    <property type="term" value="P:bacterial-type flagellum-dependent cell motility"/>
    <property type="evidence" value="ECO:0007669"/>
    <property type="project" value="TreeGrafter"/>
</dbReference>
<evidence type="ECO:0000256" key="2">
    <source>
        <dbReference type="ARBA" id="ARBA00008787"/>
    </source>
</evidence>
<dbReference type="GO" id="GO:0044780">
    <property type="term" value="P:bacterial-type flagellum assembly"/>
    <property type="evidence" value="ECO:0007669"/>
    <property type="project" value="InterPro"/>
</dbReference>
<keyword evidence="5" id="KW-0143">Chaperone</keyword>
<dbReference type="RefSeq" id="WP_183020827.1">
    <property type="nucleotide sequence ID" value="NZ_CP065668.1"/>
</dbReference>
<reference evidence="7 8" key="1">
    <citation type="submission" date="2020-12" db="EMBL/GenBank/DDBJ databases">
        <title>FDA dAtabase for Regulatory Grade micrObial Sequences (FDA-ARGOS): Supporting development and validation of Infectious Disease Dx tests.</title>
        <authorList>
            <person name="Sproer C."/>
            <person name="Gronow S."/>
            <person name="Severitt S."/>
            <person name="Schroder I."/>
            <person name="Tallon L."/>
            <person name="Sadzewicz L."/>
            <person name="Zhao X."/>
            <person name="Boylan J."/>
            <person name="Ott S."/>
            <person name="Bowen H."/>
            <person name="Vavikolanu K."/>
            <person name="Mehta A."/>
            <person name="Aluvathingal J."/>
            <person name="Nadendla S."/>
            <person name="Lowell S."/>
            <person name="Myers T."/>
            <person name="Yan Y."/>
            <person name="Sichtig H."/>
        </authorList>
    </citation>
    <scope>NUCLEOTIDE SEQUENCE [LARGE SCALE GENOMIC DNA]</scope>
    <source>
        <strain evidence="7 8">FDAARGOS_909</strain>
    </source>
</reference>
<proteinExistence type="inferred from homology"/>
<accession>A0A7T2S1M6</accession>
<evidence type="ECO:0000313" key="8">
    <source>
        <dbReference type="Proteomes" id="UP000594778"/>
    </source>
</evidence>
<dbReference type="Proteomes" id="UP000594778">
    <property type="component" value="Chromosome"/>
</dbReference>
<dbReference type="InterPro" id="IPR003713">
    <property type="entry name" value="FliS"/>
</dbReference>
<evidence type="ECO:0000256" key="1">
    <source>
        <dbReference type="ARBA" id="ARBA00004514"/>
    </source>
</evidence>
<evidence type="ECO:0000256" key="5">
    <source>
        <dbReference type="ARBA" id="ARBA00023186"/>
    </source>
</evidence>